<gene>
    <name evidence="2" type="ORF">PAC_18125</name>
</gene>
<keyword evidence="3" id="KW-1185">Reference proteome</keyword>
<dbReference type="OrthoDB" id="2959108at2759"/>
<protein>
    <submittedName>
        <fullName evidence="2">Uncharacterized protein</fullName>
    </submittedName>
</protein>
<organism evidence="2 3">
    <name type="scientific">Phialocephala subalpina</name>
    <dbReference type="NCBI Taxonomy" id="576137"/>
    <lineage>
        <taxon>Eukaryota</taxon>
        <taxon>Fungi</taxon>
        <taxon>Dikarya</taxon>
        <taxon>Ascomycota</taxon>
        <taxon>Pezizomycotina</taxon>
        <taxon>Leotiomycetes</taxon>
        <taxon>Helotiales</taxon>
        <taxon>Mollisiaceae</taxon>
        <taxon>Phialocephala</taxon>
        <taxon>Phialocephala fortinii species complex</taxon>
    </lineage>
</organism>
<dbReference type="AlphaFoldDB" id="A0A1L7XT58"/>
<dbReference type="STRING" id="576137.A0A1L7XT58"/>
<feature type="compositionally biased region" description="Low complexity" evidence="1">
    <location>
        <begin position="311"/>
        <end position="320"/>
    </location>
</feature>
<name>A0A1L7XT58_9HELO</name>
<accession>A0A1L7XT58</accession>
<feature type="region of interest" description="Disordered" evidence="1">
    <location>
        <begin position="304"/>
        <end position="331"/>
    </location>
</feature>
<dbReference type="EMBL" id="FJOG01000052">
    <property type="protein sequence ID" value="CZR68226.1"/>
    <property type="molecule type" value="Genomic_DNA"/>
</dbReference>
<proteinExistence type="predicted"/>
<evidence type="ECO:0000313" key="3">
    <source>
        <dbReference type="Proteomes" id="UP000184330"/>
    </source>
</evidence>
<sequence>MTTSAAQAIRNRDGINANPIESNILYYTLRILHLHFVFDGPKRLSNGGKLYPGHGPPSLLFRETLTHIGSFTRFRVYKLDNIEGQHHGMGREGFILYALFNGRPNDVEELSNLGPQDVFDAAERGLGKSLCAACNSGENLWEWVSEFDGYLKDVGSKIQIPPQFPRRQHVQDYVNPDVSTLEALLDFTKRETLIDERKLFSFLVNKFQWTVRKWVKFVVPVRIVRSLLATKDGQECQHNHLKLECVLKTQDTKNPTARFLLCEATSVDISALNEKKGKLQTLWWILRKANLNLQQSLGAYFTPPNSENKGKSISSASASGDAFQRSEHKGGREPLATIWNTIELEWKA</sequence>
<reference evidence="2 3" key="1">
    <citation type="submission" date="2016-03" db="EMBL/GenBank/DDBJ databases">
        <authorList>
            <person name="Ploux O."/>
        </authorList>
    </citation>
    <scope>NUCLEOTIDE SEQUENCE [LARGE SCALE GENOMIC DNA]</scope>
    <source>
        <strain evidence="2 3">UAMH 11012</strain>
    </source>
</reference>
<evidence type="ECO:0000313" key="2">
    <source>
        <dbReference type="EMBL" id="CZR68226.1"/>
    </source>
</evidence>
<dbReference type="Proteomes" id="UP000184330">
    <property type="component" value="Unassembled WGS sequence"/>
</dbReference>
<evidence type="ECO:0000256" key="1">
    <source>
        <dbReference type="SAM" id="MobiDB-lite"/>
    </source>
</evidence>